<protein>
    <recommendedName>
        <fullName evidence="3">START domain-containing protein</fullName>
    </recommendedName>
</protein>
<dbReference type="GeneID" id="24135766"/>
<dbReference type="Proteomes" id="UP000030745">
    <property type="component" value="Unassembled WGS sequence"/>
</dbReference>
<dbReference type="EMBL" id="KK583305">
    <property type="protein sequence ID" value="KDO20719.1"/>
    <property type="molecule type" value="Genomic_DNA"/>
</dbReference>
<dbReference type="OMA" id="SEHTRMA"/>
<evidence type="ECO:0000313" key="2">
    <source>
        <dbReference type="Proteomes" id="UP000030745"/>
    </source>
</evidence>
<dbReference type="OrthoDB" id="60421at2759"/>
<name>A0A067BQH9_SAPPC</name>
<evidence type="ECO:0000313" key="1">
    <source>
        <dbReference type="EMBL" id="KDO20719.1"/>
    </source>
</evidence>
<dbReference type="AlphaFoldDB" id="A0A067BQH9"/>
<keyword evidence="2" id="KW-1185">Reference proteome</keyword>
<proteinExistence type="predicted"/>
<dbReference type="VEuPathDB" id="FungiDB:SPRG_13930"/>
<evidence type="ECO:0008006" key="3">
    <source>
        <dbReference type="Google" id="ProtNLM"/>
    </source>
</evidence>
<reference evidence="1 2" key="1">
    <citation type="journal article" date="2013" name="PLoS Genet.">
        <title>Distinctive expansion of potential virulence genes in the genome of the oomycete fish pathogen Saprolegnia parasitica.</title>
        <authorList>
            <person name="Jiang R.H."/>
            <person name="de Bruijn I."/>
            <person name="Haas B.J."/>
            <person name="Belmonte R."/>
            <person name="Lobach L."/>
            <person name="Christie J."/>
            <person name="van den Ackerveken G."/>
            <person name="Bottin A."/>
            <person name="Bulone V."/>
            <person name="Diaz-Moreno S.M."/>
            <person name="Dumas B."/>
            <person name="Fan L."/>
            <person name="Gaulin E."/>
            <person name="Govers F."/>
            <person name="Grenville-Briggs L.J."/>
            <person name="Horner N.R."/>
            <person name="Levin J.Z."/>
            <person name="Mammella M."/>
            <person name="Meijer H.J."/>
            <person name="Morris P."/>
            <person name="Nusbaum C."/>
            <person name="Oome S."/>
            <person name="Phillips A.J."/>
            <person name="van Rooyen D."/>
            <person name="Rzeszutek E."/>
            <person name="Saraiva M."/>
            <person name="Secombes C.J."/>
            <person name="Seidl M.F."/>
            <person name="Snel B."/>
            <person name="Stassen J.H."/>
            <person name="Sykes S."/>
            <person name="Tripathy S."/>
            <person name="van den Berg H."/>
            <person name="Vega-Arreguin J.C."/>
            <person name="Wawra S."/>
            <person name="Young S.K."/>
            <person name="Zeng Q."/>
            <person name="Dieguez-Uribeondo J."/>
            <person name="Russ C."/>
            <person name="Tyler B.M."/>
            <person name="van West P."/>
        </authorList>
    </citation>
    <scope>NUCLEOTIDE SEQUENCE [LARGE SCALE GENOMIC DNA]</scope>
    <source>
        <strain evidence="1 2">CBS 223.65</strain>
    </source>
</reference>
<organism evidence="1 2">
    <name type="scientific">Saprolegnia parasitica (strain CBS 223.65)</name>
    <dbReference type="NCBI Taxonomy" id="695850"/>
    <lineage>
        <taxon>Eukaryota</taxon>
        <taxon>Sar</taxon>
        <taxon>Stramenopiles</taxon>
        <taxon>Oomycota</taxon>
        <taxon>Saprolegniomycetes</taxon>
        <taxon>Saprolegniales</taxon>
        <taxon>Saprolegniaceae</taxon>
        <taxon>Saprolegnia</taxon>
    </lineage>
</organism>
<dbReference type="KEGG" id="spar:SPRG_13930"/>
<dbReference type="RefSeq" id="XP_012208600.1">
    <property type="nucleotide sequence ID" value="XM_012353210.1"/>
</dbReference>
<gene>
    <name evidence="1" type="ORF">SPRG_13930</name>
</gene>
<accession>A0A067BQH9</accession>
<sequence>MVETSYTASSSSESSGDERALVAEANALTAQLALLQRNPRKRKMPWRDVAVAQANELQIVLHENKRLKEALSEHTRMAHALQKAMVQAQEFQLEEWKCHRLPSDSARWKDGLQKMLAEDHDHTNSHLIRHGLCDAVSEVESTQVRRHTDGSVAAIDKLTHVYFPHESIASLAKVCTELLTTDAGRATIMSGTQWQRLQPIDSSLVENDGILYLSGDAKVPTGPSHGLHGHIAVQRFVEPARVVFVFRSVLEDQRYPLEYGDVPKYAHNEVGWLVMEPSRRQRGVSVKSIVTCTPNVYTPPMCPFAARGVPQLLQPLMRGCVNMYRQPNRSVTELLVRGLVEKSASFDAANPQSGVTGVDFASPPSIHIAI</sequence>